<sequence length="332" mass="38437">MTADTTTTSYWMNWRVLICTIWVLISLFLASILISKYEGPRKLKHGSRETRQEPAGLLYEDEVWRPSVRGIHPAWLLAFRVVAFIVLLLMLALNVAVDGGGIFYFYTQWTFVLITIYFGLGSLLSMYGCYQYHNKVGGARIDHEEFDAEQGTSGAPRDAENSNMSNVVKSLGPNEERPVRQIAGFWGYAFQIIFQINAGAVMLTDCVFWFIIVPFLEIKDYNLNFLIINMHTINAVFLLGDTAMNCLRFPWFRMAYFILWTAVYVIFQWIVHACVSLWWPYPFLDLSSPFAPLWYSSVAVMHIPCYGVFGLVMKLKHFLLLKWFPESYQCHR</sequence>
<dbReference type="PANTHER" id="PTHR12242">
    <property type="entry name" value="OS02G0130600 PROTEIN-RELATED"/>
    <property type="match status" value="1"/>
</dbReference>
<dbReference type="PANTHER" id="PTHR12242:SF22">
    <property type="entry name" value="OS02G0130600 PROTEIN"/>
    <property type="match status" value="1"/>
</dbReference>
<feature type="transmembrane region" description="Helical" evidence="1">
    <location>
        <begin position="256"/>
        <end position="281"/>
    </location>
</feature>
<dbReference type="Proteomes" id="UP001642360">
    <property type="component" value="Unassembled WGS sequence"/>
</dbReference>
<evidence type="ECO:0000313" key="2">
    <source>
        <dbReference type="EMBL" id="CAK9138604.1"/>
    </source>
</evidence>
<evidence type="ECO:0000313" key="4">
    <source>
        <dbReference type="Proteomes" id="UP001642360"/>
    </source>
</evidence>
<feature type="transmembrane region" description="Helical" evidence="1">
    <location>
        <begin position="74"/>
        <end position="97"/>
    </location>
</feature>
<gene>
    <name evidence="3" type="ORF">ILEXP_LOCUS33374</name>
    <name evidence="2" type="ORF">ILEXP_LOCUS5952</name>
</gene>
<feature type="transmembrane region" description="Helical" evidence="1">
    <location>
        <begin position="293"/>
        <end position="313"/>
    </location>
</feature>
<reference evidence="3 4" key="1">
    <citation type="submission" date="2024-02" db="EMBL/GenBank/DDBJ databases">
        <authorList>
            <person name="Vignale AGUSTIN F."/>
            <person name="Sosa J E."/>
            <person name="Modenutti C."/>
        </authorList>
    </citation>
    <scope>NUCLEOTIDE SEQUENCE [LARGE SCALE GENOMIC DNA]</scope>
</reference>
<keyword evidence="1" id="KW-0812">Transmembrane</keyword>
<feature type="transmembrane region" description="Helical" evidence="1">
    <location>
        <begin position="109"/>
        <end position="130"/>
    </location>
</feature>
<comment type="caution">
    <text evidence="3">The sequence shown here is derived from an EMBL/GenBank/DDBJ whole genome shotgun (WGS) entry which is preliminary data.</text>
</comment>
<organism evidence="3 4">
    <name type="scientific">Ilex paraguariensis</name>
    <name type="common">yerba mate</name>
    <dbReference type="NCBI Taxonomy" id="185542"/>
    <lineage>
        <taxon>Eukaryota</taxon>
        <taxon>Viridiplantae</taxon>
        <taxon>Streptophyta</taxon>
        <taxon>Embryophyta</taxon>
        <taxon>Tracheophyta</taxon>
        <taxon>Spermatophyta</taxon>
        <taxon>Magnoliopsida</taxon>
        <taxon>eudicotyledons</taxon>
        <taxon>Gunneridae</taxon>
        <taxon>Pentapetalae</taxon>
        <taxon>asterids</taxon>
        <taxon>campanulids</taxon>
        <taxon>Aquifoliales</taxon>
        <taxon>Aquifoliaceae</taxon>
        <taxon>Ilex</taxon>
    </lineage>
</organism>
<dbReference type="AlphaFoldDB" id="A0ABC8T4N6"/>
<evidence type="ECO:0000256" key="1">
    <source>
        <dbReference type="SAM" id="Phobius"/>
    </source>
</evidence>
<feature type="transmembrane region" description="Helical" evidence="1">
    <location>
        <begin position="12"/>
        <end position="34"/>
    </location>
</feature>
<keyword evidence="4" id="KW-1185">Reference proteome</keyword>
<name>A0ABC8T4N6_9AQUA</name>
<feature type="transmembrane region" description="Helical" evidence="1">
    <location>
        <begin position="185"/>
        <end position="211"/>
    </location>
</feature>
<dbReference type="EMBL" id="CAUOFW020000903">
    <property type="protein sequence ID" value="CAK9138604.1"/>
    <property type="molecule type" value="Genomic_DNA"/>
</dbReference>
<keyword evidence="1" id="KW-1133">Transmembrane helix</keyword>
<dbReference type="EMBL" id="CAUOFW020004169">
    <property type="protein sequence ID" value="CAK9164282.1"/>
    <property type="molecule type" value="Genomic_DNA"/>
</dbReference>
<protein>
    <submittedName>
        <fullName evidence="3">Uncharacterized protein</fullName>
    </submittedName>
</protein>
<evidence type="ECO:0000313" key="3">
    <source>
        <dbReference type="EMBL" id="CAK9164282.1"/>
    </source>
</evidence>
<accession>A0ABC8T4N6</accession>
<proteinExistence type="predicted"/>
<keyword evidence="1" id="KW-0472">Membrane</keyword>